<dbReference type="Gene3D" id="3.40.50.720">
    <property type="entry name" value="NAD(P)-binding Rossmann-like Domain"/>
    <property type="match status" value="1"/>
</dbReference>
<dbReference type="PANTHER" id="PTHR43781:SF1">
    <property type="entry name" value="SACCHAROPINE DEHYDROGENASE"/>
    <property type="match status" value="1"/>
</dbReference>
<sequence>MNKNLLIYGAYGYTGRLIVEECLKNGIKPIIAGRDAEKTMTYAKKHELEYDVFEVSDRKKLENWLKRGEVVVHCAGPFIHTAKSMVQGCLATNTHYLDITGEFQVFDLIKEYGEKAKEKGIMLLPGTGFDVVPSDCLAKHLHNKMPNATDLKLAFVSKGGKLSRGTAKTMIENLGEPQTLRRGGDYEGIPMGKSAIEIDYGPFKQISMGISWGDVSTAYFSTGIPNIEVFSGTTEQQLSKVKRALRLSFMLRSRTIKNFLMRQMDKRSDGPEEERRKESVMYLWGKISNGVTSEEARLKTPNGYTLTAASTVLIAQKILNGNFTIGFQTPSIAYGEKLILEIEGCEYL</sequence>
<feature type="domain" description="Saccharopine dehydrogenase NADP binding" evidence="1">
    <location>
        <begin position="6"/>
        <end position="123"/>
    </location>
</feature>
<dbReference type="InterPro" id="IPR036291">
    <property type="entry name" value="NAD(P)-bd_dom_sf"/>
</dbReference>
<gene>
    <name evidence="2" type="ORF">SAMN05421640_3443</name>
</gene>
<dbReference type="RefSeq" id="WP_089358118.1">
    <property type="nucleotide sequence ID" value="NZ_FZPD01000006.1"/>
</dbReference>
<accession>A0A239LYL6</accession>
<dbReference type="InterPro" id="IPR005097">
    <property type="entry name" value="Sacchrp_dh_NADP-bd"/>
</dbReference>
<proteinExistence type="predicted"/>
<keyword evidence="3" id="KW-1185">Reference proteome</keyword>
<protein>
    <submittedName>
        <fullName evidence="2">Uncharacterized conserved protein</fullName>
    </submittedName>
</protein>
<dbReference type="AlphaFoldDB" id="A0A239LYL6"/>
<dbReference type="PANTHER" id="PTHR43781">
    <property type="entry name" value="SACCHAROPINE DEHYDROGENASE"/>
    <property type="match status" value="1"/>
</dbReference>
<reference evidence="2 3" key="1">
    <citation type="submission" date="2017-06" db="EMBL/GenBank/DDBJ databases">
        <authorList>
            <person name="Kim H.J."/>
            <person name="Triplett B.A."/>
        </authorList>
    </citation>
    <scope>NUCLEOTIDE SEQUENCE [LARGE SCALE GENOMIC DNA]</scope>
    <source>
        <strain evidence="2 3">DSM 19307</strain>
    </source>
</reference>
<organism evidence="2 3">
    <name type="scientific">Ekhidna lutea</name>
    <dbReference type="NCBI Taxonomy" id="447679"/>
    <lineage>
        <taxon>Bacteria</taxon>
        <taxon>Pseudomonadati</taxon>
        <taxon>Bacteroidota</taxon>
        <taxon>Cytophagia</taxon>
        <taxon>Cytophagales</taxon>
        <taxon>Reichenbachiellaceae</taxon>
        <taxon>Ekhidna</taxon>
    </lineage>
</organism>
<evidence type="ECO:0000313" key="2">
    <source>
        <dbReference type="EMBL" id="SNT34789.1"/>
    </source>
</evidence>
<dbReference type="Proteomes" id="UP000198393">
    <property type="component" value="Unassembled WGS sequence"/>
</dbReference>
<dbReference type="SUPFAM" id="SSF51735">
    <property type="entry name" value="NAD(P)-binding Rossmann-fold domains"/>
    <property type="match status" value="1"/>
</dbReference>
<name>A0A239LYL6_EKHLU</name>
<dbReference type="OrthoDB" id="623995at2"/>
<evidence type="ECO:0000313" key="3">
    <source>
        <dbReference type="Proteomes" id="UP000198393"/>
    </source>
</evidence>
<dbReference type="Pfam" id="PF03435">
    <property type="entry name" value="Sacchrp_dh_NADP"/>
    <property type="match status" value="1"/>
</dbReference>
<evidence type="ECO:0000259" key="1">
    <source>
        <dbReference type="Pfam" id="PF03435"/>
    </source>
</evidence>
<dbReference type="EMBL" id="FZPD01000006">
    <property type="protein sequence ID" value="SNT34789.1"/>
    <property type="molecule type" value="Genomic_DNA"/>
</dbReference>